<proteinExistence type="predicted"/>
<keyword evidence="3" id="KW-1185">Reference proteome</keyword>
<dbReference type="OrthoDB" id="289038at2759"/>
<dbReference type="GO" id="GO:0005634">
    <property type="term" value="C:nucleus"/>
    <property type="evidence" value="ECO:0007669"/>
    <property type="project" value="TreeGrafter"/>
</dbReference>
<dbReference type="InterPro" id="IPR050164">
    <property type="entry name" value="Peptidase_C19"/>
</dbReference>
<gene>
    <name evidence="2" type="ORF">K505DRAFT_361920</name>
</gene>
<dbReference type="PANTHER" id="PTHR24006">
    <property type="entry name" value="UBIQUITIN CARBOXYL-TERMINAL HYDROLASE"/>
    <property type="match status" value="1"/>
</dbReference>
<organism evidence="2 3">
    <name type="scientific">Melanomma pulvis-pyrius CBS 109.77</name>
    <dbReference type="NCBI Taxonomy" id="1314802"/>
    <lineage>
        <taxon>Eukaryota</taxon>
        <taxon>Fungi</taxon>
        <taxon>Dikarya</taxon>
        <taxon>Ascomycota</taxon>
        <taxon>Pezizomycotina</taxon>
        <taxon>Dothideomycetes</taxon>
        <taxon>Pleosporomycetidae</taxon>
        <taxon>Pleosporales</taxon>
        <taxon>Melanommataceae</taxon>
        <taxon>Melanomma</taxon>
    </lineage>
</organism>
<evidence type="ECO:0000259" key="1">
    <source>
        <dbReference type="PROSITE" id="PS50235"/>
    </source>
</evidence>
<protein>
    <submittedName>
        <fullName evidence="2">Cysteine proteinase</fullName>
    </submittedName>
</protein>
<dbReference type="GO" id="GO:0016579">
    <property type="term" value="P:protein deubiquitination"/>
    <property type="evidence" value="ECO:0007669"/>
    <property type="project" value="InterPro"/>
</dbReference>
<dbReference type="SUPFAM" id="SSF54001">
    <property type="entry name" value="Cysteine proteinases"/>
    <property type="match status" value="1"/>
</dbReference>
<dbReference type="InterPro" id="IPR028889">
    <property type="entry name" value="USP"/>
</dbReference>
<dbReference type="Proteomes" id="UP000799757">
    <property type="component" value="Unassembled WGS sequence"/>
</dbReference>
<dbReference type="AlphaFoldDB" id="A0A6A6XCU4"/>
<dbReference type="InterPro" id="IPR038765">
    <property type="entry name" value="Papain-like_cys_pep_sf"/>
</dbReference>
<reference evidence="2" key="1">
    <citation type="journal article" date="2020" name="Stud. Mycol.">
        <title>101 Dothideomycetes genomes: a test case for predicting lifestyles and emergence of pathogens.</title>
        <authorList>
            <person name="Haridas S."/>
            <person name="Albert R."/>
            <person name="Binder M."/>
            <person name="Bloem J."/>
            <person name="Labutti K."/>
            <person name="Salamov A."/>
            <person name="Andreopoulos B."/>
            <person name="Baker S."/>
            <person name="Barry K."/>
            <person name="Bills G."/>
            <person name="Bluhm B."/>
            <person name="Cannon C."/>
            <person name="Castanera R."/>
            <person name="Culley D."/>
            <person name="Daum C."/>
            <person name="Ezra D."/>
            <person name="Gonzalez J."/>
            <person name="Henrissat B."/>
            <person name="Kuo A."/>
            <person name="Liang C."/>
            <person name="Lipzen A."/>
            <person name="Lutzoni F."/>
            <person name="Magnuson J."/>
            <person name="Mondo S."/>
            <person name="Nolan M."/>
            <person name="Ohm R."/>
            <person name="Pangilinan J."/>
            <person name="Park H.-J."/>
            <person name="Ramirez L."/>
            <person name="Alfaro M."/>
            <person name="Sun H."/>
            <person name="Tritt A."/>
            <person name="Yoshinaga Y."/>
            <person name="Zwiers L.-H."/>
            <person name="Turgeon B."/>
            <person name="Goodwin S."/>
            <person name="Spatafora J."/>
            <person name="Crous P."/>
            <person name="Grigoriev I."/>
        </authorList>
    </citation>
    <scope>NUCLEOTIDE SEQUENCE</scope>
    <source>
        <strain evidence="2">CBS 109.77</strain>
    </source>
</reference>
<sequence length="369" mass="42030">MAAPPPARVFGLRSGNRTAATPRRRQLIAGTTRTPAQIQKDRHAVKISNKWPIPRTRRIKESRGIHRDGNSCYQLASLQALLHLRKFMNWILTHNVQMDEGIQNPCDDGALLAYSCVACLIKRLIFKYWGLHKLDTAGHPVALPTHDMDMKAMEAVADHWYLPEGSGMIRGQQDGEDFQFKVLEACILSTDCHRELDKRIPRLVQTRETWVCRRCDHPIPNPRTYLNMHPDPELGFLAMRILRTGRETIEDVIERKLADEPCIVTAACPHCNQENPPKTRQYCIEAAPEILRIALAVGSHDSAGNVLKERNPVQFEQTLDLTNFQHDQNTPLRYRLSSVTLHQCETLHVGHWVSTVQGYGKKVFAINNH</sequence>
<dbReference type="Pfam" id="PF00443">
    <property type="entry name" value="UCH"/>
    <property type="match status" value="1"/>
</dbReference>
<dbReference type="InterPro" id="IPR001394">
    <property type="entry name" value="Peptidase_C19_UCH"/>
</dbReference>
<dbReference type="PROSITE" id="PS50235">
    <property type="entry name" value="USP_3"/>
    <property type="match status" value="1"/>
</dbReference>
<dbReference type="Gene3D" id="3.90.70.10">
    <property type="entry name" value="Cysteine proteinases"/>
    <property type="match status" value="1"/>
</dbReference>
<accession>A0A6A6XCU4</accession>
<evidence type="ECO:0000313" key="2">
    <source>
        <dbReference type="EMBL" id="KAF2793517.1"/>
    </source>
</evidence>
<dbReference type="EMBL" id="MU001924">
    <property type="protein sequence ID" value="KAF2793517.1"/>
    <property type="molecule type" value="Genomic_DNA"/>
</dbReference>
<dbReference type="GO" id="GO:0005829">
    <property type="term" value="C:cytosol"/>
    <property type="evidence" value="ECO:0007669"/>
    <property type="project" value="TreeGrafter"/>
</dbReference>
<feature type="domain" description="USP" evidence="1">
    <location>
        <begin position="63"/>
        <end position="369"/>
    </location>
</feature>
<evidence type="ECO:0000313" key="3">
    <source>
        <dbReference type="Proteomes" id="UP000799757"/>
    </source>
</evidence>
<name>A0A6A6XCU4_9PLEO</name>
<dbReference type="GO" id="GO:0004843">
    <property type="term" value="F:cysteine-type deubiquitinase activity"/>
    <property type="evidence" value="ECO:0007669"/>
    <property type="project" value="InterPro"/>
</dbReference>